<dbReference type="InterPro" id="IPR046342">
    <property type="entry name" value="CBS_dom_sf"/>
</dbReference>
<gene>
    <name evidence="4" type="ORF">TSA66_19560</name>
</gene>
<dbReference type="PANTHER" id="PTHR43080">
    <property type="entry name" value="CBS DOMAIN-CONTAINING PROTEIN CBSX3, MITOCHONDRIAL"/>
    <property type="match status" value="1"/>
</dbReference>
<proteinExistence type="predicted"/>
<dbReference type="Gene3D" id="3.10.580.10">
    <property type="entry name" value="CBS-domain"/>
    <property type="match status" value="1"/>
</dbReference>
<dbReference type="SMART" id="SM00116">
    <property type="entry name" value="CBS"/>
    <property type="match status" value="2"/>
</dbReference>
<dbReference type="Pfam" id="PF00571">
    <property type="entry name" value="CBS"/>
    <property type="match status" value="2"/>
</dbReference>
<dbReference type="AlphaFoldDB" id="A0A0C1Y6E3"/>
<evidence type="ECO:0000256" key="1">
    <source>
        <dbReference type="ARBA" id="ARBA00023122"/>
    </source>
</evidence>
<dbReference type="PROSITE" id="PS51371">
    <property type="entry name" value="CBS"/>
    <property type="match status" value="2"/>
</dbReference>
<sequence length="149" mass="16484">MPIMECCNIGVVCCDADASIPQVAELMRRHHVGDVVVVEYQDDKRIPVGIVTDRDIVMETVALQVDTEVFTAGDLMSAPVVSVQKDDGFIETLRLMRNNKIRRLPVVSADGALYGIVTADDIVRLLAMELSMMTSAIVEQPIREGRLRK</sequence>
<protein>
    <recommendedName>
        <fullName evidence="3">CBS domain-containing protein</fullName>
    </recommendedName>
</protein>
<feature type="domain" description="CBS" evidence="3">
    <location>
        <begin position="76"/>
        <end position="132"/>
    </location>
</feature>
<organism evidence="4 5">
    <name type="scientific">Noviherbaspirillum autotrophicum</name>
    <dbReference type="NCBI Taxonomy" id="709839"/>
    <lineage>
        <taxon>Bacteria</taxon>
        <taxon>Pseudomonadati</taxon>
        <taxon>Pseudomonadota</taxon>
        <taxon>Betaproteobacteria</taxon>
        <taxon>Burkholderiales</taxon>
        <taxon>Oxalobacteraceae</taxon>
        <taxon>Noviherbaspirillum</taxon>
    </lineage>
</organism>
<dbReference type="OrthoDB" id="9794094at2"/>
<keyword evidence="1 2" id="KW-0129">CBS domain</keyword>
<accession>A0A0C1Y6E3</accession>
<evidence type="ECO:0000259" key="3">
    <source>
        <dbReference type="PROSITE" id="PS51371"/>
    </source>
</evidence>
<reference evidence="4 5" key="1">
    <citation type="submission" date="2014-12" db="EMBL/GenBank/DDBJ databases">
        <title>Denitrispirillum autotrophicum gen. nov., sp. nov., Denitrifying, Facultatively Autotrophic Bacteria Isolated from Rice Paddy Soil.</title>
        <authorList>
            <person name="Ishii S."/>
            <person name="Ashida N."/>
            <person name="Ohno H."/>
            <person name="Otsuka S."/>
            <person name="Yokota A."/>
            <person name="Senoo K."/>
        </authorList>
    </citation>
    <scope>NUCLEOTIDE SEQUENCE [LARGE SCALE GENOMIC DNA]</scope>
    <source>
        <strain evidence="4 5">TSA66</strain>
    </source>
</reference>
<dbReference type="RefSeq" id="WP_040041188.1">
    <property type="nucleotide sequence ID" value="NZ_JWJG01000028.1"/>
</dbReference>
<evidence type="ECO:0000313" key="5">
    <source>
        <dbReference type="Proteomes" id="UP000031572"/>
    </source>
</evidence>
<feature type="domain" description="CBS" evidence="3">
    <location>
        <begin position="4"/>
        <end position="67"/>
    </location>
</feature>
<dbReference type="SUPFAM" id="SSF54631">
    <property type="entry name" value="CBS-domain pair"/>
    <property type="match status" value="1"/>
</dbReference>
<evidence type="ECO:0000256" key="2">
    <source>
        <dbReference type="PROSITE-ProRule" id="PRU00703"/>
    </source>
</evidence>
<evidence type="ECO:0000313" key="4">
    <source>
        <dbReference type="EMBL" id="KIF82513.1"/>
    </source>
</evidence>
<dbReference type="InterPro" id="IPR051257">
    <property type="entry name" value="Diverse_CBS-Domain"/>
</dbReference>
<dbReference type="CDD" id="cd17775">
    <property type="entry name" value="CBS_pair_bact_arch"/>
    <property type="match status" value="1"/>
</dbReference>
<dbReference type="PANTHER" id="PTHR43080:SF2">
    <property type="entry name" value="CBS DOMAIN-CONTAINING PROTEIN"/>
    <property type="match status" value="1"/>
</dbReference>
<comment type="caution">
    <text evidence="4">The sequence shown here is derived from an EMBL/GenBank/DDBJ whole genome shotgun (WGS) entry which is preliminary data.</text>
</comment>
<dbReference type="Proteomes" id="UP000031572">
    <property type="component" value="Unassembled WGS sequence"/>
</dbReference>
<keyword evidence="5" id="KW-1185">Reference proteome</keyword>
<dbReference type="EMBL" id="JWJG01000028">
    <property type="protein sequence ID" value="KIF82513.1"/>
    <property type="molecule type" value="Genomic_DNA"/>
</dbReference>
<dbReference type="STRING" id="709839.TSA66_19560"/>
<dbReference type="InterPro" id="IPR000644">
    <property type="entry name" value="CBS_dom"/>
</dbReference>
<name>A0A0C1Y6E3_9BURK</name>